<evidence type="ECO:0000313" key="3">
    <source>
        <dbReference type="Proteomes" id="UP001163096"/>
    </source>
</evidence>
<dbReference type="SUPFAM" id="SSF101908">
    <property type="entry name" value="Putative isomerase YbhE"/>
    <property type="match status" value="1"/>
</dbReference>
<dbReference type="InterPro" id="IPR014441">
    <property type="entry name" value="UCP006425_b-propeller"/>
</dbReference>
<dbReference type="PIRSF" id="PIRSF006425">
    <property type="entry name" value="UCP006425_WD40"/>
    <property type="match status" value="1"/>
</dbReference>
<organism evidence="2 3">
    <name type="scientific">Methanogenium organophilum</name>
    <dbReference type="NCBI Taxonomy" id="2199"/>
    <lineage>
        <taxon>Archaea</taxon>
        <taxon>Methanobacteriati</taxon>
        <taxon>Methanobacteriota</taxon>
        <taxon>Stenosarchaea group</taxon>
        <taxon>Methanomicrobia</taxon>
        <taxon>Methanomicrobiales</taxon>
        <taxon>Methanomicrobiaceae</taxon>
        <taxon>Methanogenium</taxon>
    </lineage>
</organism>
<dbReference type="RefSeq" id="WP_268186115.1">
    <property type="nucleotide sequence ID" value="NZ_CP113361.1"/>
</dbReference>
<evidence type="ECO:0000256" key="1">
    <source>
        <dbReference type="SAM" id="Phobius"/>
    </source>
</evidence>
<dbReference type="AlphaFoldDB" id="A0A9X9T7P8"/>
<dbReference type="Proteomes" id="UP001163096">
    <property type="component" value="Chromosome"/>
</dbReference>
<accession>A0A9X9T7P8</accession>
<protein>
    <submittedName>
        <fullName evidence="2">Beta-propeller domain-containing protein</fullName>
    </submittedName>
</protein>
<keyword evidence="1" id="KW-1133">Transmembrane helix</keyword>
<keyword evidence="1" id="KW-0472">Membrane</keyword>
<gene>
    <name evidence="2" type="ORF">OU421_10885</name>
</gene>
<dbReference type="GeneID" id="76835613"/>
<name>A0A9X9T7P8_METOG</name>
<feature type="transmembrane region" description="Helical" evidence="1">
    <location>
        <begin position="7"/>
        <end position="27"/>
    </location>
</feature>
<evidence type="ECO:0000313" key="2">
    <source>
        <dbReference type="EMBL" id="WAI00910.1"/>
    </source>
</evidence>
<keyword evidence="1" id="KW-0812">Transmembrane</keyword>
<dbReference type="Pfam" id="PF09826">
    <property type="entry name" value="Beta_propel"/>
    <property type="match status" value="1"/>
</dbReference>
<proteinExistence type="predicted"/>
<dbReference type="KEGG" id="mou:OU421_10885"/>
<reference evidence="2" key="1">
    <citation type="submission" date="2022-11" db="EMBL/GenBank/DDBJ databases">
        <title>Complete genome sequence of Methanogenium organophilum DSM 3596.</title>
        <authorList>
            <person name="Chen S.-C."/>
            <person name="Lai S.-J."/>
            <person name="You Y.-T."/>
        </authorList>
    </citation>
    <scope>NUCLEOTIDE SEQUENCE</scope>
    <source>
        <strain evidence="2">DSM 3596</strain>
    </source>
</reference>
<sequence length="662" mass="72223">MKRNIILGLLSAGIVVICVIIGAGILAELPPEMENGTGMQVFTSASALAAYLDSMPQAENGYSTTSMDGNIRVVSEEAALDGAMPPAPVPAQLPQALKSASSGSGGTEAYSSTNVQVGGVDEADFIKNDGKYIYLVSDGRLVIVDAYPPLGAGIVSETPLTGTPSALFLSGNRLVVFSSVRETEFIHPEESAAPVPYARDVTHVYVYDVSDHKEPKIIRDLTVDGTYYDGRMNGNDVFLFTHESLSRHGDLLLLPEVREGDALIAQPPVSVPDIPGYSWQFTTITSFDIRDGSVTDAESFLLGYGSTLYVSVDNIYIAYVWQQPYSAGAWDGFGQAPVEPRGQSVVHRFSVEKGEIAYAATGTFPGRLLNQFSLDEYKGNLRVATTVNEWARDSWVQYNNVYILDSDLTMKGKLEYLAPDERIYAARFIGDRLYLVTFKQMDPFFVIDLTDPTTPAVLGELKIPGYSDYLHPYDATHIIGIGKETVANEWGGFTTGGLKMALFDVADVNHPSEVDRVEIGLPGTDSEALHDHKAFLFDASRGILVLPVHEIVKVPVTGSPYDAYSTKYWQGAYVYRLTPETGFVLKGTVTHNADPDSGYYWGSPDSVLRSLYMDDVLYTVSRTKLVISGLEHPEMVYGTLSLPYNGERYSGSYGVAAEPLFD</sequence>
<dbReference type="EMBL" id="CP113361">
    <property type="protein sequence ID" value="WAI00910.1"/>
    <property type="molecule type" value="Genomic_DNA"/>
</dbReference>
<dbReference type="InterPro" id="IPR019198">
    <property type="entry name" value="Beta_propeller_containing"/>
</dbReference>
<keyword evidence="3" id="KW-1185">Reference proteome</keyword>